<keyword evidence="1" id="KW-1133">Transmembrane helix</keyword>
<organism evidence="2">
    <name type="scientific">Anguilla anguilla</name>
    <name type="common">European freshwater eel</name>
    <name type="synonym">Muraena anguilla</name>
    <dbReference type="NCBI Taxonomy" id="7936"/>
    <lineage>
        <taxon>Eukaryota</taxon>
        <taxon>Metazoa</taxon>
        <taxon>Chordata</taxon>
        <taxon>Craniata</taxon>
        <taxon>Vertebrata</taxon>
        <taxon>Euteleostomi</taxon>
        <taxon>Actinopterygii</taxon>
        <taxon>Neopterygii</taxon>
        <taxon>Teleostei</taxon>
        <taxon>Anguilliformes</taxon>
        <taxon>Anguillidae</taxon>
        <taxon>Anguilla</taxon>
    </lineage>
</organism>
<evidence type="ECO:0000256" key="1">
    <source>
        <dbReference type="SAM" id="Phobius"/>
    </source>
</evidence>
<sequence length="39" mass="4462">MTSSFFTLVISPISLMVICGRSPLSDLRSMRISRMVWDQ</sequence>
<protein>
    <submittedName>
        <fullName evidence="2">Uncharacterized protein</fullName>
    </submittedName>
</protein>
<accession>A0A0E9W7W3</accession>
<keyword evidence="1" id="KW-0812">Transmembrane</keyword>
<evidence type="ECO:0000313" key="2">
    <source>
        <dbReference type="EMBL" id="JAH86447.1"/>
    </source>
</evidence>
<feature type="transmembrane region" description="Helical" evidence="1">
    <location>
        <begin position="6"/>
        <end position="24"/>
    </location>
</feature>
<keyword evidence="1" id="KW-0472">Membrane</keyword>
<reference evidence="2" key="1">
    <citation type="submission" date="2014-11" db="EMBL/GenBank/DDBJ databases">
        <authorList>
            <person name="Amaro Gonzalez C."/>
        </authorList>
    </citation>
    <scope>NUCLEOTIDE SEQUENCE</scope>
</reference>
<reference evidence="2" key="2">
    <citation type="journal article" date="2015" name="Fish Shellfish Immunol.">
        <title>Early steps in the European eel (Anguilla anguilla)-Vibrio vulnificus interaction in the gills: Role of the RtxA13 toxin.</title>
        <authorList>
            <person name="Callol A."/>
            <person name="Pajuelo D."/>
            <person name="Ebbesson L."/>
            <person name="Teles M."/>
            <person name="MacKenzie S."/>
            <person name="Amaro C."/>
        </authorList>
    </citation>
    <scope>NUCLEOTIDE SEQUENCE</scope>
</reference>
<name>A0A0E9W7W3_ANGAN</name>
<dbReference type="EMBL" id="GBXM01022130">
    <property type="protein sequence ID" value="JAH86447.1"/>
    <property type="molecule type" value="Transcribed_RNA"/>
</dbReference>
<dbReference type="AlphaFoldDB" id="A0A0E9W7W3"/>
<proteinExistence type="predicted"/>